<dbReference type="AlphaFoldDB" id="A0A6A6VAM9"/>
<dbReference type="OrthoDB" id="5772781at2759"/>
<dbReference type="PANTHER" id="PTHR12149">
    <property type="entry name" value="FRUCTOSAMINE 3 KINASE-RELATED PROTEIN"/>
    <property type="match status" value="1"/>
</dbReference>
<name>A0A6A6VAM9_9PLEO</name>
<dbReference type="Gene3D" id="3.90.1200.10">
    <property type="match status" value="1"/>
</dbReference>
<evidence type="ECO:0000313" key="3">
    <source>
        <dbReference type="EMBL" id="KAF2746590.1"/>
    </source>
</evidence>
<evidence type="ECO:0000256" key="1">
    <source>
        <dbReference type="ARBA" id="ARBA00011961"/>
    </source>
</evidence>
<evidence type="ECO:0000256" key="2">
    <source>
        <dbReference type="ARBA" id="ARBA00048655"/>
    </source>
</evidence>
<dbReference type="SUPFAM" id="SSF56112">
    <property type="entry name" value="Protein kinase-like (PK-like)"/>
    <property type="match status" value="1"/>
</dbReference>
<dbReference type="PANTHER" id="PTHR12149:SF8">
    <property type="entry name" value="PROTEIN-RIBULOSAMINE 3-KINASE"/>
    <property type="match status" value="1"/>
</dbReference>
<proteinExistence type="predicted"/>
<dbReference type="GO" id="GO:0102193">
    <property type="term" value="F:protein-ribulosamine 3-kinase activity"/>
    <property type="evidence" value="ECO:0007669"/>
    <property type="project" value="UniProtKB-EC"/>
</dbReference>
<dbReference type="EC" id="2.7.1.172" evidence="1"/>
<keyword evidence="4" id="KW-1185">Reference proteome</keyword>
<comment type="catalytic activity">
    <reaction evidence="2">
        <text>N(6)-D-ribulosyl-L-lysyl-[protein] + ATP = N(6)-(3-O-phospho-D-ribulosyl)-L-lysyl-[protein] + ADP + H(+)</text>
        <dbReference type="Rhea" id="RHEA:48432"/>
        <dbReference type="Rhea" id="RHEA-COMP:12103"/>
        <dbReference type="Rhea" id="RHEA-COMP:12104"/>
        <dbReference type="ChEBI" id="CHEBI:15378"/>
        <dbReference type="ChEBI" id="CHEBI:30616"/>
        <dbReference type="ChEBI" id="CHEBI:90418"/>
        <dbReference type="ChEBI" id="CHEBI:90420"/>
        <dbReference type="ChEBI" id="CHEBI:456216"/>
        <dbReference type="EC" id="2.7.1.172"/>
    </reaction>
    <physiologicalReaction direction="left-to-right" evidence="2">
        <dbReference type="Rhea" id="RHEA:48433"/>
    </physiologicalReaction>
</comment>
<protein>
    <recommendedName>
        <fullName evidence="1">protein-ribulosamine 3-kinase</fullName>
        <ecNumber evidence="1">2.7.1.172</ecNumber>
    </recommendedName>
</protein>
<reference evidence="3" key="1">
    <citation type="journal article" date="2020" name="Stud. Mycol.">
        <title>101 Dothideomycetes genomes: a test case for predicting lifestyles and emergence of pathogens.</title>
        <authorList>
            <person name="Haridas S."/>
            <person name="Albert R."/>
            <person name="Binder M."/>
            <person name="Bloem J."/>
            <person name="Labutti K."/>
            <person name="Salamov A."/>
            <person name="Andreopoulos B."/>
            <person name="Baker S."/>
            <person name="Barry K."/>
            <person name="Bills G."/>
            <person name="Bluhm B."/>
            <person name="Cannon C."/>
            <person name="Castanera R."/>
            <person name="Culley D."/>
            <person name="Daum C."/>
            <person name="Ezra D."/>
            <person name="Gonzalez J."/>
            <person name="Henrissat B."/>
            <person name="Kuo A."/>
            <person name="Liang C."/>
            <person name="Lipzen A."/>
            <person name="Lutzoni F."/>
            <person name="Magnuson J."/>
            <person name="Mondo S."/>
            <person name="Nolan M."/>
            <person name="Ohm R."/>
            <person name="Pangilinan J."/>
            <person name="Park H.-J."/>
            <person name="Ramirez L."/>
            <person name="Alfaro M."/>
            <person name="Sun H."/>
            <person name="Tritt A."/>
            <person name="Yoshinaga Y."/>
            <person name="Zwiers L.-H."/>
            <person name="Turgeon B."/>
            <person name="Goodwin S."/>
            <person name="Spatafora J."/>
            <person name="Crous P."/>
            <person name="Grigoriev I."/>
        </authorList>
    </citation>
    <scope>NUCLEOTIDE SEQUENCE</scope>
    <source>
        <strain evidence="3">CBS 119925</strain>
    </source>
</reference>
<dbReference type="InterPro" id="IPR011009">
    <property type="entry name" value="Kinase-like_dom_sf"/>
</dbReference>
<accession>A0A6A6VAM9</accession>
<evidence type="ECO:0000313" key="4">
    <source>
        <dbReference type="Proteomes" id="UP000799440"/>
    </source>
</evidence>
<sequence length="357" mass="39907">MALVLHPSPVHPYPPPTTLTASPLDPEIHLDEAILPVLPPNSRIISLTPHGTSTWTLTQKLVFQPPSSSPLTLFLKTATGDDARLGLKGEYHAMLTLHTACPSFAPKPYAWGVCKAPDTYFLLISFVELTGGLPDAKSFCSQLAKVHKTPSPTGKFGFHIPTSLGRLSQCVNWDPNWCSYLTQHFRSNLLLAEKTQRLPPHFPRLAHRVIEFVIPRLLSSLAITPVLIHGDLWYGNTGVNAATGEAVMFDAACSYAHHEFDLAMWGCERHEGMEEMYLEEYFKYMEKSEPKEEFEDRNRLYRVVVDLVCVVGTRNEGYAEEVRRLVESDMEVLVEKYAPFEDAEVRGEGGVDSGIVL</sequence>
<organism evidence="3 4">
    <name type="scientific">Sporormia fimetaria CBS 119925</name>
    <dbReference type="NCBI Taxonomy" id="1340428"/>
    <lineage>
        <taxon>Eukaryota</taxon>
        <taxon>Fungi</taxon>
        <taxon>Dikarya</taxon>
        <taxon>Ascomycota</taxon>
        <taxon>Pezizomycotina</taxon>
        <taxon>Dothideomycetes</taxon>
        <taxon>Pleosporomycetidae</taxon>
        <taxon>Pleosporales</taxon>
        <taxon>Sporormiaceae</taxon>
        <taxon>Sporormia</taxon>
    </lineage>
</organism>
<dbReference type="Pfam" id="PF03881">
    <property type="entry name" value="Fructosamin_kin"/>
    <property type="match status" value="1"/>
</dbReference>
<dbReference type="Proteomes" id="UP000799440">
    <property type="component" value="Unassembled WGS sequence"/>
</dbReference>
<dbReference type="InterPro" id="IPR016477">
    <property type="entry name" value="Fructo-/Ketosamine-3-kinase"/>
</dbReference>
<dbReference type="EMBL" id="MU006576">
    <property type="protein sequence ID" value="KAF2746590.1"/>
    <property type="molecule type" value="Genomic_DNA"/>
</dbReference>
<gene>
    <name evidence="3" type="ORF">M011DRAFT_459009</name>
</gene>